<dbReference type="GO" id="GO:0004984">
    <property type="term" value="F:olfactory receptor activity"/>
    <property type="evidence" value="ECO:0007669"/>
    <property type="project" value="TreeGrafter"/>
</dbReference>
<organism evidence="8 10">
    <name type="scientific">Petromyzon marinus</name>
    <name type="common">Sea lamprey</name>
    <dbReference type="NCBI Taxonomy" id="7757"/>
    <lineage>
        <taxon>Eukaryota</taxon>
        <taxon>Metazoa</taxon>
        <taxon>Chordata</taxon>
        <taxon>Craniata</taxon>
        <taxon>Vertebrata</taxon>
        <taxon>Cyclostomata</taxon>
        <taxon>Hyperoartia</taxon>
        <taxon>Petromyzontiformes</taxon>
        <taxon>Petromyzontidae</taxon>
        <taxon>Petromyzon</taxon>
    </lineage>
</organism>
<dbReference type="PANTHER" id="PTHR26451">
    <property type="entry name" value="G_PROTEIN_RECEP_F1_2 DOMAIN-CONTAINING PROTEIN"/>
    <property type="match status" value="1"/>
</dbReference>
<feature type="transmembrane region" description="Helical" evidence="6">
    <location>
        <begin position="33"/>
        <end position="64"/>
    </location>
</feature>
<dbReference type="RefSeq" id="XP_032834282.1">
    <property type="nucleotide sequence ID" value="XM_032978391.1"/>
</dbReference>
<dbReference type="InterPro" id="IPR017452">
    <property type="entry name" value="GPCR_Rhodpsn_7TM"/>
</dbReference>
<feature type="transmembrane region" description="Helical" evidence="6">
    <location>
        <begin position="76"/>
        <end position="100"/>
    </location>
</feature>
<gene>
    <name evidence="9 10" type="primary">LOC116956627</name>
</gene>
<dbReference type="Proteomes" id="UP001318040">
    <property type="component" value="Chromosome 66"/>
</dbReference>
<keyword evidence="5" id="KW-0297">G-protein coupled receptor</keyword>
<dbReference type="Gene3D" id="1.20.1070.10">
    <property type="entry name" value="Rhodopsin 7-helix transmembrane proteins"/>
    <property type="match status" value="1"/>
</dbReference>
<feature type="domain" description="G-protein coupled receptors family 1 profile" evidence="7">
    <location>
        <begin position="56"/>
        <end position="327"/>
    </location>
</feature>
<sequence>MQQRLMNASDPINSTWGNATGINAAANTTAADYAFIVVITFVQIFNILMTLPSVAFLIITLTTVLGSAALRESSRYLLFVNLLACDSCFLVNSNAMATLVWRRVTIAFVPCYMYITLASVLNHAGAMFVTAMSVERYAAVCHPLRYHGWFGLRATLRAIACIWSAASVCPLVEAMLAFSGGSSDEPSLDQTSLCVPNRIDSLLRHRTALVALRELANSVTFITSVAAMLFTYTQIVRAARKSAASGGRGGGDGGGGGEGDLNSARRARNTVALHGLQLLLYLSALGNEVFLLLLVFVTSNAKIFTLCRISLYMVLFVTSRMVIPLVYGLRDQELRRQLKRRLACGASGKVRQSLMHGPAMS</sequence>
<feature type="transmembrane region" description="Helical" evidence="6">
    <location>
        <begin position="155"/>
        <end position="178"/>
    </location>
</feature>
<keyword evidence="5" id="KW-0807">Transducer</keyword>
<proteinExistence type="inferred from homology"/>
<dbReference type="AlphaFoldDB" id="A0AAJ7UDI2"/>
<evidence type="ECO:0000256" key="3">
    <source>
        <dbReference type="ARBA" id="ARBA00022989"/>
    </source>
</evidence>
<comment type="subcellular location">
    <subcellularLocation>
        <location evidence="1">Membrane</location>
    </subcellularLocation>
</comment>
<evidence type="ECO:0000259" key="7">
    <source>
        <dbReference type="PROSITE" id="PS50262"/>
    </source>
</evidence>
<evidence type="ECO:0000256" key="1">
    <source>
        <dbReference type="ARBA" id="ARBA00004370"/>
    </source>
</evidence>
<dbReference type="PRINTS" id="PR00237">
    <property type="entry name" value="GPCRRHODOPSN"/>
</dbReference>
<name>A0AAJ7UDI2_PETMA</name>
<dbReference type="RefSeq" id="XP_032834281.1">
    <property type="nucleotide sequence ID" value="XM_032978390.1"/>
</dbReference>
<dbReference type="SUPFAM" id="SSF81321">
    <property type="entry name" value="Family A G protein-coupled receptor-like"/>
    <property type="match status" value="1"/>
</dbReference>
<dbReference type="GO" id="GO:0004930">
    <property type="term" value="F:G protein-coupled receptor activity"/>
    <property type="evidence" value="ECO:0007669"/>
    <property type="project" value="UniProtKB-KW"/>
</dbReference>
<keyword evidence="5" id="KW-0675">Receptor</keyword>
<dbReference type="InterPro" id="IPR052921">
    <property type="entry name" value="GPCR1_Superfamily_Member"/>
</dbReference>
<keyword evidence="3 6" id="KW-1133">Transmembrane helix</keyword>
<dbReference type="PROSITE" id="PS00237">
    <property type="entry name" value="G_PROTEIN_RECEP_F1_1"/>
    <property type="match status" value="1"/>
</dbReference>
<evidence type="ECO:0000313" key="10">
    <source>
        <dbReference type="RefSeq" id="XP_032834282.1"/>
    </source>
</evidence>
<comment type="similarity">
    <text evidence="5">Belongs to the G-protein coupled receptor 1 family.</text>
</comment>
<evidence type="ECO:0000313" key="9">
    <source>
        <dbReference type="RefSeq" id="XP_032834281.1"/>
    </source>
</evidence>
<feature type="transmembrane region" description="Helical" evidence="6">
    <location>
        <begin position="112"/>
        <end position="134"/>
    </location>
</feature>
<feature type="transmembrane region" description="Helical" evidence="6">
    <location>
        <begin position="215"/>
        <end position="232"/>
    </location>
</feature>
<feature type="transmembrane region" description="Helical" evidence="6">
    <location>
        <begin position="309"/>
        <end position="329"/>
    </location>
</feature>
<keyword evidence="4 6" id="KW-0472">Membrane</keyword>
<evidence type="ECO:0000256" key="4">
    <source>
        <dbReference type="ARBA" id="ARBA00023136"/>
    </source>
</evidence>
<evidence type="ECO:0000256" key="6">
    <source>
        <dbReference type="SAM" id="Phobius"/>
    </source>
</evidence>
<dbReference type="Pfam" id="PF00001">
    <property type="entry name" value="7tm_1"/>
    <property type="match status" value="1"/>
</dbReference>
<keyword evidence="8" id="KW-1185">Reference proteome</keyword>
<dbReference type="GO" id="GO:0016020">
    <property type="term" value="C:membrane"/>
    <property type="evidence" value="ECO:0007669"/>
    <property type="project" value="UniProtKB-SubCell"/>
</dbReference>
<feature type="transmembrane region" description="Helical" evidence="6">
    <location>
        <begin position="278"/>
        <end position="297"/>
    </location>
</feature>
<accession>A0AAJ7UDI2</accession>
<reference evidence="9 10" key="1">
    <citation type="submission" date="2025-04" db="UniProtKB">
        <authorList>
            <consortium name="RefSeq"/>
        </authorList>
    </citation>
    <scope>IDENTIFICATION</scope>
    <source>
        <tissue evidence="9 10">Sperm</tissue>
    </source>
</reference>
<dbReference type="InterPro" id="IPR000276">
    <property type="entry name" value="GPCR_Rhodpsn"/>
</dbReference>
<protein>
    <submittedName>
        <fullName evidence="9 10">Odorant receptor 131-2-like</fullName>
    </submittedName>
</protein>
<dbReference type="PROSITE" id="PS50262">
    <property type="entry name" value="G_PROTEIN_RECEP_F1_2"/>
    <property type="match status" value="1"/>
</dbReference>
<evidence type="ECO:0000256" key="2">
    <source>
        <dbReference type="ARBA" id="ARBA00022692"/>
    </source>
</evidence>
<keyword evidence="2 5" id="KW-0812">Transmembrane</keyword>
<dbReference type="CDD" id="cd00637">
    <property type="entry name" value="7tm_classA_rhodopsin-like"/>
    <property type="match status" value="1"/>
</dbReference>
<evidence type="ECO:0000256" key="5">
    <source>
        <dbReference type="RuleBase" id="RU000688"/>
    </source>
</evidence>
<dbReference type="GO" id="GO:0005549">
    <property type="term" value="F:odorant binding"/>
    <property type="evidence" value="ECO:0007669"/>
    <property type="project" value="TreeGrafter"/>
</dbReference>
<dbReference type="KEGG" id="pmrn:116956627"/>
<dbReference type="PANTHER" id="PTHR26451:SF991">
    <property type="entry name" value="ODORANT RECEPTOR"/>
    <property type="match status" value="1"/>
</dbReference>
<evidence type="ECO:0000313" key="8">
    <source>
        <dbReference type="Proteomes" id="UP001318040"/>
    </source>
</evidence>